<feature type="transmembrane region" description="Helical" evidence="1">
    <location>
        <begin position="20"/>
        <end position="41"/>
    </location>
</feature>
<protein>
    <submittedName>
        <fullName evidence="2">Uncharacterized protein</fullName>
    </submittedName>
</protein>
<gene>
    <name evidence="2" type="ORF">A5640_25150</name>
</gene>
<accession>A0A1A3L139</accession>
<dbReference type="Proteomes" id="UP000093925">
    <property type="component" value="Unassembled WGS sequence"/>
</dbReference>
<sequence length="86" mass="9283">MTAMDRLRRVLGHRLSVAALIELALWLAVPYLTIGFVWAVLHTAQVERIEARLSVVMPTGADIAAFGLTTAFWPASIPIADACPAP</sequence>
<comment type="caution">
    <text evidence="2">The sequence shown here is derived from an EMBL/GenBank/DDBJ whole genome shotgun (WGS) entry which is preliminary data.</text>
</comment>
<keyword evidence="1" id="KW-0472">Membrane</keyword>
<evidence type="ECO:0000256" key="1">
    <source>
        <dbReference type="SAM" id="Phobius"/>
    </source>
</evidence>
<evidence type="ECO:0000313" key="3">
    <source>
        <dbReference type="Proteomes" id="UP000093925"/>
    </source>
</evidence>
<evidence type="ECO:0000313" key="2">
    <source>
        <dbReference type="EMBL" id="OBJ89896.1"/>
    </source>
</evidence>
<organism evidence="2 3">
    <name type="scientific">Mycobacterium asiaticum</name>
    <dbReference type="NCBI Taxonomy" id="1790"/>
    <lineage>
        <taxon>Bacteria</taxon>
        <taxon>Bacillati</taxon>
        <taxon>Actinomycetota</taxon>
        <taxon>Actinomycetes</taxon>
        <taxon>Mycobacteriales</taxon>
        <taxon>Mycobacteriaceae</taxon>
        <taxon>Mycobacterium</taxon>
    </lineage>
</organism>
<name>A0A1A3L139_MYCAS</name>
<dbReference type="RefSeq" id="WP_065138199.1">
    <property type="nucleotide sequence ID" value="NZ_LZLM01000014.1"/>
</dbReference>
<proteinExistence type="predicted"/>
<dbReference type="AlphaFoldDB" id="A0A1A3L139"/>
<dbReference type="EMBL" id="LZLM01000014">
    <property type="protein sequence ID" value="OBJ89896.1"/>
    <property type="molecule type" value="Genomic_DNA"/>
</dbReference>
<keyword evidence="1" id="KW-0812">Transmembrane</keyword>
<keyword evidence="1" id="KW-1133">Transmembrane helix</keyword>
<reference evidence="2 3" key="1">
    <citation type="submission" date="2016-06" db="EMBL/GenBank/DDBJ databases">
        <authorList>
            <person name="Kjaerup R.B."/>
            <person name="Dalgaard T.S."/>
            <person name="Juul-Madsen H.R."/>
        </authorList>
    </citation>
    <scope>NUCLEOTIDE SEQUENCE [LARGE SCALE GENOMIC DNA]</scope>
    <source>
        <strain evidence="2 3">1276495.2</strain>
    </source>
</reference>